<feature type="region of interest" description="Disordered" evidence="2">
    <location>
        <begin position="1"/>
        <end position="26"/>
    </location>
</feature>
<evidence type="ECO:0000313" key="12">
    <source>
        <dbReference type="Proteomes" id="UP000663870"/>
    </source>
</evidence>
<dbReference type="Proteomes" id="UP000663889">
    <property type="component" value="Unassembled WGS sequence"/>
</dbReference>
<evidence type="ECO:0000313" key="6">
    <source>
        <dbReference type="EMBL" id="CAF1092373.1"/>
    </source>
</evidence>
<proteinExistence type="inferred from homology"/>
<dbReference type="AlphaFoldDB" id="A0A814NSH9"/>
<evidence type="ECO:0000313" key="11">
    <source>
        <dbReference type="EMBL" id="CAF3992480.1"/>
    </source>
</evidence>
<dbReference type="EMBL" id="CAJNOO010000275">
    <property type="protein sequence ID" value="CAF0886351.1"/>
    <property type="molecule type" value="Genomic_DNA"/>
</dbReference>
<dbReference type="EMBL" id="CAJNOH010000062">
    <property type="protein sequence ID" value="CAF0826618.1"/>
    <property type="molecule type" value="Genomic_DNA"/>
</dbReference>
<dbReference type="EMBL" id="CAJNOL010000512">
    <property type="protein sequence ID" value="CAF1097292.1"/>
    <property type="molecule type" value="Genomic_DNA"/>
</dbReference>
<dbReference type="Proteomes" id="UP000663836">
    <property type="component" value="Unassembled WGS sequence"/>
</dbReference>
<sequence>MFGKKPSVAEQAKAHGRELRTTDRELVRDRHKIEAEEQRLINEIKKSAATNNKKAVEILAKQLVKVRNQKAKSLQASGQIQGLATQSTMMASNVRMANAMETTAKTMTKMNKVMNPEQMSKVTQQFVQEHTKFTITDDMIGETLEAALGQEGDSDEEDAIVNQVLDEIGISLNEKMANAPRVPVATSSAVASRRQTNEEDAEIERILANLKS</sequence>
<dbReference type="OrthoDB" id="5594417at2759"/>
<evidence type="ECO:0000313" key="5">
    <source>
        <dbReference type="EMBL" id="CAF1071742.1"/>
    </source>
</evidence>
<dbReference type="Proteomes" id="UP000663870">
    <property type="component" value="Unassembled WGS sequence"/>
</dbReference>
<dbReference type="GO" id="GO:0007034">
    <property type="term" value="P:vacuolar transport"/>
    <property type="evidence" value="ECO:0007669"/>
    <property type="project" value="InterPro"/>
</dbReference>
<dbReference type="Proteomes" id="UP000663882">
    <property type="component" value="Unassembled WGS sequence"/>
</dbReference>
<protein>
    <submittedName>
        <fullName evidence="7">Uncharacterized protein</fullName>
    </submittedName>
</protein>
<evidence type="ECO:0000313" key="9">
    <source>
        <dbReference type="EMBL" id="CAF3638822.1"/>
    </source>
</evidence>
<dbReference type="InterPro" id="IPR005024">
    <property type="entry name" value="Snf7_fam"/>
</dbReference>
<dbReference type="EMBL" id="CAJOAX010006825">
    <property type="protein sequence ID" value="CAF3992480.1"/>
    <property type="molecule type" value="Genomic_DNA"/>
</dbReference>
<dbReference type="Proteomes" id="UP000663874">
    <property type="component" value="Unassembled WGS sequence"/>
</dbReference>
<feature type="compositionally biased region" description="Basic and acidic residues" evidence="2">
    <location>
        <begin position="12"/>
        <end position="26"/>
    </location>
</feature>
<dbReference type="EMBL" id="CAJOBE010001479">
    <property type="protein sequence ID" value="CAF3747499.1"/>
    <property type="molecule type" value="Genomic_DNA"/>
</dbReference>
<dbReference type="Proteomes" id="UP000663864">
    <property type="component" value="Unassembled WGS sequence"/>
</dbReference>
<comment type="similarity">
    <text evidence="1">Belongs to the SNF7 family.</text>
</comment>
<reference evidence="7" key="1">
    <citation type="submission" date="2021-02" db="EMBL/GenBank/DDBJ databases">
        <authorList>
            <person name="Nowell W R."/>
        </authorList>
    </citation>
    <scope>NUCLEOTIDE SEQUENCE</scope>
</reference>
<dbReference type="Proteomes" id="UP000663854">
    <property type="component" value="Unassembled WGS sequence"/>
</dbReference>
<dbReference type="EMBL" id="CAJNOT010000898">
    <property type="protein sequence ID" value="CAF1105034.1"/>
    <property type="molecule type" value="Genomic_DNA"/>
</dbReference>
<evidence type="ECO:0000256" key="2">
    <source>
        <dbReference type="SAM" id="MobiDB-lite"/>
    </source>
</evidence>
<dbReference type="Gene3D" id="6.10.140.1230">
    <property type="match status" value="1"/>
</dbReference>
<evidence type="ECO:0000313" key="3">
    <source>
        <dbReference type="EMBL" id="CAF0826618.1"/>
    </source>
</evidence>
<evidence type="ECO:0000313" key="7">
    <source>
        <dbReference type="EMBL" id="CAF1097292.1"/>
    </source>
</evidence>
<organism evidence="7 12">
    <name type="scientific">Rotaria sordida</name>
    <dbReference type="NCBI Taxonomy" id="392033"/>
    <lineage>
        <taxon>Eukaryota</taxon>
        <taxon>Metazoa</taxon>
        <taxon>Spiralia</taxon>
        <taxon>Gnathifera</taxon>
        <taxon>Rotifera</taxon>
        <taxon>Eurotatoria</taxon>
        <taxon>Bdelloidea</taxon>
        <taxon>Philodinida</taxon>
        <taxon>Philodinidae</taxon>
        <taxon>Rotaria</taxon>
    </lineage>
</organism>
<evidence type="ECO:0000313" key="10">
    <source>
        <dbReference type="EMBL" id="CAF3747499.1"/>
    </source>
</evidence>
<evidence type="ECO:0000313" key="4">
    <source>
        <dbReference type="EMBL" id="CAF0886351.1"/>
    </source>
</evidence>
<dbReference type="Proteomes" id="UP000663823">
    <property type="component" value="Unassembled WGS sequence"/>
</dbReference>
<name>A0A814NSH9_9BILA</name>
<dbReference type="EMBL" id="CAJNOL010000499">
    <property type="protein sequence ID" value="CAF1092373.1"/>
    <property type="molecule type" value="Genomic_DNA"/>
</dbReference>
<keyword evidence="12" id="KW-1185">Reference proteome</keyword>
<dbReference type="Pfam" id="PF03357">
    <property type="entry name" value="Snf7"/>
    <property type="match status" value="1"/>
</dbReference>
<evidence type="ECO:0000256" key="1">
    <source>
        <dbReference type="ARBA" id="ARBA00006190"/>
    </source>
</evidence>
<dbReference type="EMBL" id="CAJOBD010000298">
    <property type="protein sequence ID" value="CAF3638822.1"/>
    <property type="molecule type" value="Genomic_DNA"/>
</dbReference>
<dbReference type="EMBL" id="CAJNOU010000714">
    <property type="protein sequence ID" value="CAF1071742.1"/>
    <property type="molecule type" value="Genomic_DNA"/>
</dbReference>
<dbReference type="PANTHER" id="PTHR10476">
    <property type="entry name" value="CHARGED MULTIVESICULAR BODY PROTEIN"/>
    <property type="match status" value="1"/>
</dbReference>
<evidence type="ECO:0000313" key="8">
    <source>
        <dbReference type="EMBL" id="CAF1105034.1"/>
    </source>
</evidence>
<accession>A0A814NSH9</accession>
<gene>
    <name evidence="10" type="ORF">FNK824_LOCUS12050</name>
    <name evidence="9" type="ORF">JBS370_LOCUS5688</name>
    <name evidence="6" type="ORF">JXQ802_LOCUS18762</name>
    <name evidence="7" type="ORF">JXQ802_LOCUS19017</name>
    <name evidence="11" type="ORF">OTI717_LOCUS28554</name>
    <name evidence="3" type="ORF">PYM288_LOCUS5865</name>
    <name evidence="4" type="ORF">RFH988_LOCUS8246</name>
    <name evidence="5" type="ORF">SEV965_LOCUS14392</name>
    <name evidence="8" type="ORF">ZHD862_LOCUS17805</name>
</gene>
<comment type="caution">
    <text evidence="7">The sequence shown here is derived from an EMBL/GenBank/DDBJ whole genome shotgun (WGS) entry which is preliminary data.</text>
</comment>